<dbReference type="AlphaFoldDB" id="A0AAI9UT03"/>
<evidence type="ECO:0000313" key="2">
    <source>
        <dbReference type="EMBL" id="KAK1461526.1"/>
    </source>
</evidence>
<protein>
    <submittedName>
        <fullName evidence="2">Uncharacterized protein</fullName>
    </submittedName>
</protein>
<sequence length="220" mass="24097">MPVSLEKGSQLSSTNSIGTAMRYVEGESCFSAATTAARTPDARRRAVRIPLSRESNLRCVYQSIQTPGVSIELSVCKNSRSGSSLIQQQNIRDVEVGKSQFSFQYPKVWTSGEQGRMTTSRYKPRAEASRFSSRGSERRTVGGKLACVRERSLRRAEFPNRTHPVNTGEGSAIVSWSLGRLGHGPMGARLQSANSYELASRLHRCMVCDPSNGHNALNVG</sequence>
<feature type="region of interest" description="Disordered" evidence="1">
    <location>
        <begin position="116"/>
        <end position="135"/>
    </location>
</feature>
<proteinExistence type="predicted"/>
<keyword evidence="3" id="KW-1185">Reference proteome</keyword>
<accession>A0AAI9UT03</accession>
<name>A0AAI9UT03_9PEZI</name>
<comment type="caution">
    <text evidence="2">The sequence shown here is derived from an EMBL/GenBank/DDBJ whole genome shotgun (WGS) entry which is preliminary data.</text>
</comment>
<organism evidence="2 3">
    <name type="scientific">Colletotrichum melonis</name>
    <dbReference type="NCBI Taxonomy" id="1209925"/>
    <lineage>
        <taxon>Eukaryota</taxon>
        <taxon>Fungi</taxon>
        <taxon>Dikarya</taxon>
        <taxon>Ascomycota</taxon>
        <taxon>Pezizomycotina</taxon>
        <taxon>Sordariomycetes</taxon>
        <taxon>Hypocreomycetidae</taxon>
        <taxon>Glomerellales</taxon>
        <taxon>Glomerellaceae</taxon>
        <taxon>Colletotrichum</taxon>
        <taxon>Colletotrichum acutatum species complex</taxon>
    </lineage>
</organism>
<gene>
    <name evidence="2" type="ORF">CMEL01_14480</name>
</gene>
<evidence type="ECO:0000256" key="1">
    <source>
        <dbReference type="SAM" id="MobiDB-lite"/>
    </source>
</evidence>
<dbReference type="EMBL" id="MLGG01000010">
    <property type="protein sequence ID" value="KAK1461526.1"/>
    <property type="molecule type" value="Genomic_DNA"/>
</dbReference>
<evidence type="ECO:0000313" key="3">
    <source>
        <dbReference type="Proteomes" id="UP001239795"/>
    </source>
</evidence>
<reference evidence="2 3" key="1">
    <citation type="submission" date="2016-10" db="EMBL/GenBank/DDBJ databases">
        <title>The genome sequence of Colletotrichum fioriniae PJ7.</title>
        <authorList>
            <person name="Baroncelli R."/>
        </authorList>
    </citation>
    <scope>NUCLEOTIDE SEQUENCE [LARGE SCALE GENOMIC DNA]</scope>
    <source>
        <strain evidence="2">Col 31</strain>
    </source>
</reference>
<dbReference type="Proteomes" id="UP001239795">
    <property type="component" value="Unassembled WGS sequence"/>
</dbReference>